<dbReference type="GO" id="GO:0005813">
    <property type="term" value="C:centrosome"/>
    <property type="evidence" value="ECO:0007669"/>
    <property type="project" value="UniProtKB-SubCell"/>
</dbReference>
<dbReference type="GO" id="GO:0007165">
    <property type="term" value="P:signal transduction"/>
    <property type="evidence" value="ECO:0007669"/>
    <property type="project" value="InterPro"/>
</dbReference>
<feature type="region of interest" description="Disordered" evidence="6">
    <location>
        <begin position="93"/>
        <end position="114"/>
    </location>
</feature>
<feature type="non-terminal residue" evidence="7">
    <location>
        <position position="1099"/>
    </location>
</feature>
<keyword evidence="2" id="KW-0963">Cytoplasm</keyword>
<dbReference type="PANTHER" id="PTHR44981:SF3">
    <property type="entry name" value="PERICENTRIN"/>
    <property type="match status" value="1"/>
</dbReference>
<evidence type="ECO:0000256" key="3">
    <source>
        <dbReference type="ARBA" id="ARBA00023054"/>
    </source>
</evidence>
<gene>
    <name evidence="7" type="ORF">AAFF_G00333390</name>
</gene>
<feature type="compositionally biased region" description="Basic and acidic residues" evidence="6">
    <location>
        <begin position="334"/>
        <end position="351"/>
    </location>
</feature>
<feature type="region of interest" description="Disordered" evidence="6">
    <location>
        <begin position="309"/>
        <end position="354"/>
    </location>
</feature>
<dbReference type="InterPro" id="IPR028745">
    <property type="entry name" value="AKAP9/Pericentrin"/>
</dbReference>
<keyword evidence="4" id="KW-0206">Cytoskeleton</keyword>
<name>A0AAD7R8T5_9TELE</name>
<feature type="region of interest" description="Disordered" evidence="6">
    <location>
        <begin position="1"/>
        <end position="23"/>
    </location>
</feature>
<evidence type="ECO:0000256" key="6">
    <source>
        <dbReference type="SAM" id="MobiDB-lite"/>
    </source>
</evidence>
<protein>
    <recommendedName>
        <fullName evidence="9">Pericentrin</fullName>
    </recommendedName>
</protein>
<dbReference type="GO" id="GO:0060090">
    <property type="term" value="F:molecular adaptor activity"/>
    <property type="evidence" value="ECO:0007669"/>
    <property type="project" value="InterPro"/>
</dbReference>
<dbReference type="EMBL" id="JAINUG010000510">
    <property type="protein sequence ID" value="KAJ8367065.1"/>
    <property type="molecule type" value="Genomic_DNA"/>
</dbReference>
<feature type="coiled-coil region" evidence="5">
    <location>
        <begin position="795"/>
        <end position="833"/>
    </location>
</feature>
<feature type="coiled-coil region" evidence="5">
    <location>
        <begin position="1049"/>
        <end position="1076"/>
    </location>
</feature>
<feature type="compositionally biased region" description="Basic and acidic residues" evidence="6">
    <location>
        <begin position="309"/>
        <end position="320"/>
    </location>
</feature>
<comment type="caution">
    <text evidence="7">The sequence shown here is derived from an EMBL/GenBank/DDBJ whole genome shotgun (WGS) entry which is preliminary data.</text>
</comment>
<sequence>MEAEQESGVGDEAAAGVCEEEEDLSDVLATHSGTAQLQELQTAVQKRNEIISQLSVNLQVALESRDQVQLEAMQLTSQIHALQQQLQQVSESLRAQTQGGVEPPQHSLQDHSSQQYISVQQCPLAQKETEVTDLQQKLGIAETAVSQLPETLSLQGSSDAQEGTSDAQEGSSSDALLQRLQAELQAERQASLQERERASRLEQLVQALETERREMQDQLAAAQEELSMEARRCAEEGHELSQEVGRFDGLVQELQKQLREEEAATRHLRAKHEADISNYELRLRSLEEDKEAELAQLAQAHEAALTALREEEERRDHSGADDTCVGESLGSMKAQKEHVNQETASESREDLPGLDLSFPSDQDHLMEKYLASIAWGQGSLEHSLLEDSGNYRFELDGEIQLENSHSLCLGQGSAEAADHVMDTSSSEASEGAEAGAEIPQGLREGPQAVDLGKVLLIQQCSDLTAQLEDRDGQVEELQSQLRRAAEEGRVAVERWNTAAKELESVRRELEAERERRLHRQEGDELTGGFPATGHLINNLREEKELLLGQLREQEQLVRDLQEQKMAGDSVTSDVQTLFGRQLSALQTHRDALQAQLDSHKARNRSASELLEQRTLQLESARQELQSLQAQLQESEERTHKIGEEKTDLESRLVCLEEDLTSAEEAATRAAEEKAVQERRLGELETKAKDAENRVRSERAELLAQLESLQAACVQKESALEAELQRLQAVSVQKESALEAELQRLQAVSVQKESALKSELQSTREALGHLRTEHDETTARLRRAHEAASTLQRQHQEEVQALHLEMERKLLDLKAELEDEQKKQIALIKQMHERDRERELVELANKHKEGWEAACQEHQLQAQAQQALELEALRLSLNNLHAAQLELTQSNLQRDKEAALTELQASLRDKWAQESAMMHTRQQFELDKVREQSRRQMDELKRASELQISEQRVQTEAQEPRMTEALKQDLREADLQSSLTETLQALSVTRAQLQELQASHQQEVQRLEDELSQAWADRDAAARAVEELVSSHSAVLQDQHAHTRHLEELARRSTEREQQMQQQVEMLQAEHTALKQSSEQEVTHLWSELQCMRARRQELG</sequence>
<organism evidence="7 8">
    <name type="scientific">Aldrovandia affinis</name>
    <dbReference type="NCBI Taxonomy" id="143900"/>
    <lineage>
        <taxon>Eukaryota</taxon>
        <taxon>Metazoa</taxon>
        <taxon>Chordata</taxon>
        <taxon>Craniata</taxon>
        <taxon>Vertebrata</taxon>
        <taxon>Euteleostomi</taxon>
        <taxon>Actinopterygii</taxon>
        <taxon>Neopterygii</taxon>
        <taxon>Teleostei</taxon>
        <taxon>Notacanthiformes</taxon>
        <taxon>Halosauridae</taxon>
        <taxon>Aldrovandia</taxon>
    </lineage>
</organism>
<keyword evidence="3 5" id="KW-0175">Coiled coil</keyword>
<feature type="coiled-coil region" evidence="5">
    <location>
        <begin position="65"/>
        <end position="92"/>
    </location>
</feature>
<feature type="region of interest" description="Disordered" evidence="6">
    <location>
        <begin position="154"/>
        <end position="173"/>
    </location>
</feature>
<evidence type="ECO:0000256" key="5">
    <source>
        <dbReference type="SAM" id="Coils"/>
    </source>
</evidence>
<dbReference type="PANTHER" id="PTHR44981">
    <property type="entry name" value="PERICENTRIN-LIKE PROTEIN, ISOFORM F"/>
    <property type="match status" value="1"/>
</dbReference>
<feature type="coiled-coil region" evidence="5">
    <location>
        <begin position="460"/>
        <end position="725"/>
    </location>
</feature>
<evidence type="ECO:0000256" key="4">
    <source>
        <dbReference type="ARBA" id="ARBA00023212"/>
    </source>
</evidence>
<evidence type="ECO:0000313" key="7">
    <source>
        <dbReference type="EMBL" id="KAJ8367065.1"/>
    </source>
</evidence>
<accession>A0AAD7R8T5</accession>
<keyword evidence="8" id="KW-1185">Reference proteome</keyword>
<evidence type="ECO:0008006" key="9">
    <source>
        <dbReference type="Google" id="ProtNLM"/>
    </source>
</evidence>
<proteinExistence type="predicted"/>
<reference evidence="7" key="1">
    <citation type="journal article" date="2023" name="Science">
        <title>Genome structures resolve the early diversification of teleost fishes.</title>
        <authorList>
            <person name="Parey E."/>
            <person name="Louis A."/>
            <person name="Montfort J."/>
            <person name="Bouchez O."/>
            <person name="Roques C."/>
            <person name="Iampietro C."/>
            <person name="Lluch J."/>
            <person name="Castinel A."/>
            <person name="Donnadieu C."/>
            <person name="Desvignes T."/>
            <person name="Floi Bucao C."/>
            <person name="Jouanno E."/>
            <person name="Wen M."/>
            <person name="Mejri S."/>
            <person name="Dirks R."/>
            <person name="Jansen H."/>
            <person name="Henkel C."/>
            <person name="Chen W.J."/>
            <person name="Zahm M."/>
            <person name="Cabau C."/>
            <person name="Klopp C."/>
            <person name="Thompson A.W."/>
            <person name="Robinson-Rechavi M."/>
            <person name="Braasch I."/>
            <person name="Lecointre G."/>
            <person name="Bobe J."/>
            <person name="Postlethwait J.H."/>
            <person name="Berthelot C."/>
            <person name="Roest Crollius H."/>
            <person name="Guiguen Y."/>
        </authorList>
    </citation>
    <scope>NUCLEOTIDE SEQUENCE</scope>
    <source>
        <strain evidence="7">NC1722</strain>
    </source>
</reference>
<dbReference type="AlphaFoldDB" id="A0AAD7R8T5"/>
<evidence type="ECO:0000256" key="1">
    <source>
        <dbReference type="ARBA" id="ARBA00004300"/>
    </source>
</evidence>
<comment type="subcellular location">
    <subcellularLocation>
        <location evidence="1">Cytoplasm</location>
        <location evidence="1">Cytoskeleton</location>
        <location evidence="1">Microtubule organizing center</location>
        <location evidence="1">Centrosome</location>
    </subcellularLocation>
</comment>
<evidence type="ECO:0000313" key="8">
    <source>
        <dbReference type="Proteomes" id="UP001221898"/>
    </source>
</evidence>
<evidence type="ECO:0000256" key="2">
    <source>
        <dbReference type="ARBA" id="ARBA00022490"/>
    </source>
</evidence>
<dbReference type="Proteomes" id="UP001221898">
    <property type="component" value="Unassembled WGS sequence"/>
</dbReference>